<dbReference type="AlphaFoldDB" id="C2G2F8"/>
<reference evidence="2 3" key="1">
    <citation type="submission" date="2009-01" db="EMBL/GenBank/DDBJ databases">
        <authorList>
            <person name="Qin X."/>
            <person name="Bachman B."/>
            <person name="Battles P."/>
            <person name="Bell A."/>
            <person name="Bess C."/>
            <person name="Bickham C."/>
            <person name="Chaboub L."/>
            <person name="Chen D."/>
            <person name="Coyle M."/>
            <person name="Deiros D.R."/>
            <person name="Dinh H."/>
            <person name="Forbes L."/>
            <person name="Fowler G."/>
            <person name="Francisco L."/>
            <person name="Fu Q."/>
            <person name="Gubbala S."/>
            <person name="Hale W."/>
            <person name="Han Y."/>
            <person name="Hemphill L."/>
            <person name="Highlander S.K."/>
            <person name="Hirani K."/>
            <person name="Hogues M."/>
            <person name="Jackson L."/>
            <person name="Jakkamsetti A."/>
            <person name="Javaid M."/>
            <person name="Jiang H."/>
            <person name="Korchina V."/>
            <person name="Kovar C."/>
            <person name="Lara F."/>
            <person name="Lee S."/>
            <person name="Mata R."/>
            <person name="Mathew T."/>
            <person name="Moen C."/>
            <person name="Morales K."/>
            <person name="Munidasa M."/>
            <person name="Nazareth L."/>
            <person name="Ngo R."/>
            <person name="Nguyen L."/>
            <person name="Okwuonu G."/>
            <person name="Ongeri F."/>
            <person name="Patil S."/>
            <person name="Petrosino J."/>
            <person name="Pham C."/>
            <person name="Pham P."/>
            <person name="Pu L.-L."/>
            <person name="Puazo M."/>
            <person name="Raj R."/>
            <person name="Reid J."/>
            <person name="Rouhana J."/>
            <person name="Saada N."/>
            <person name="Shang Y."/>
            <person name="Simmons D."/>
            <person name="Thornton R."/>
            <person name="Warren J."/>
            <person name="Weissenberger G."/>
            <person name="Zhang J."/>
            <person name="Zhang L."/>
            <person name="Zhou C."/>
            <person name="Zhu D."/>
            <person name="Muzny D."/>
            <person name="Worley K."/>
            <person name="Gibbs R."/>
        </authorList>
    </citation>
    <scope>NUCLEOTIDE SEQUENCE [LARGE SCALE GENOMIC DNA]</scope>
    <source>
        <strain evidence="2 3">ATCC 33300</strain>
    </source>
</reference>
<evidence type="ECO:0008006" key="4">
    <source>
        <dbReference type="Google" id="ProtNLM"/>
    </source>
</evidence>
<dbReference type="HOGENOM" id="CLU_773639_0_0_10"/>
<proteinExistence type="predicted"/>
<keyword evidence="1" id="KW-0732">Signal</keyword>
<accession>C2G2F8</accession>
<protein>
    <recommendedName>
        <fullName evidence="4">FG-GAP repeat protein</fullName>
    </recommendedName>
</protein>
<gene>
    <name evidence="2" type="ORF">HMPREF0765_3764</name>
</gene>
<feature type="chain" id="PRO_5002914226" description="FG-GAP repeat protein" evidence="1">
    <location>
        <begin position="23"/>
        <end position="358"/>
    </location>
</feature>
<dbReference type="EMBL" id="ACHB01000089">
    <property type="protein sequence ID" value="EEI90600.1"/>
    <property type="molecule type" value="Genomic_DNA"/>
</dbReference>
<evidence type="ECO:0000313" key="3">
    <source>
        <dbReference type="Proteomes" id="UP000006241"/>
    </source>
</evidence>
<name>C2G2F8_SPHSI</name>
<dbReference type="Proteomes" id="UP000006241">
    <property type="component" value="Unassembled WGS sequence"/>
</dbReference>
<evidence type="ECO:0000256" key="1">
    <source>
        <dbReference type="SAM" id="SignalP"/>
    </source>
</evidence>
<organism evidence="2 3">
    <name type="scientific">Sphingobacterium spiritivorum ATCC 33300</name>
    <dbReference type="NCBI Taxonomy" id="525372"/>
    <lineage>
        <taxon>Bacteria</taxon>
        <taxon>Pseudomonadati</taxon>
        <taxon>Bacteroidota</taxon>
        <taxon>Sphingobacteriia</taxon>
        <taxon>Sphingobacteriales</taxon>
        <taxon>Sphingobacteriaceae</taxon>
        <taxon>Sphingobacterium</taxon>
    </lineage>
</organism>
<feature type="signal peptide" evidence="1">
    <location>
        <begin position="1"/>
        <end position="22"/>
    </location>
</feature>
<evidence type="ECO:0000313" key="2">
    <source>
        <dbReference type="EMBL" id="EEI90600.1"/>
    </source>
</evidence>
<dbReference type="RefSeq" id="WP_003002697.1">
    <property type="nucleotide sequence ID" value="NZ_GG668630.1"/>
</dbReference>
<sequence>MKSIVIRLIFAFILFSTTCANAHTLDSVILKQIGDQLVQLKLQQAEGKTTAGDNCVRDEDGNFLSCYSAESSPLWVDDFNQDGFPDAVFQFMDEGLGGGGNAYGYNYLLVLLDKEHHILNQYSIFGGGKFSYGHLTIDRVEKGKIYTTYNENPMSRSAYDEDDIELKQVNLVFSFQDNKVVEVHYQRCPMADVKKQIFIPNDRQLIKPTLQPDDQFNEEYTEVITLTDSTQYIASLSGCEDLELYFSRTIPFRMELESNRSAIKQELLLNILYLRENTFFKTVLTHTYSQLTNMDKELIETDEHGGTSIKLMLPDKWVAYLFVSGNEEQGSFITIRYERSKLEEAMDFWESMESKELL</sequence>
<comment type="caution">
    <text evidence="2">The sequence shown here is derived from an EMBL/GenBank/DDBJ whole genome shotgun (WGS) entry which is preliminary data.</text>
</comment>